<dbReference type="InterPro" id="IPR046769">
    <property type="entry name" value="DOCKER_Lobe_A"/>
</dbReference>
<feature type="domain" description="SH3" evidence="9">
    <location>
        <begin position="9"/>
        <end position="70"/>
    </location>
</feature>
<evidence type="ECO:0000256" key="7">
    <source>
        <dbReference type="PROSITE-ProRule" id="PRU00983"/>
    </source>
</evidence>
<dbReference type="PROSITE" id="PS50002">
    <property type="entry name" value="SH3"/>
    <property type="match status" value="1"/>
</dbReference>
<dbReference type="Pfam" id="PF14429">
    <property type="entry name" value="DOCK-C2"/>
    <property type="match status" value="1"/>
</dbReference>
<dbReference type="Proteomes" id="UP000625711">
    <property type="component" value="Unassembled WGS sequence"/>
</dbReference>
<evidence type="ECO:0000256" key="6">
    <source>
        <dbReference type="PROSITE-ProRule" id="PRU00192"/>
    </source>
</evidence>
<dbReference type="Pfam" id="PF23554">
    <property type="entry name" value="TPR_DOCK"/>
    <property type="match status" value="2"/>
</dbReference>
<dbReference type="GO" id="GO:0005737">
    <property type="term" value="C:cytoplasm"/>
    <property type="evidence" value="ECO:0007669"/>
    <property type="project" value="UniProtKB-SubCell"/>
</dbReference>
<feature type="compositionally biased region" description="Low complexity" evidence="8">
    <location>
        <begin position="1722"/>
        <end position="1733"/>
    </location>
</feature>
<dbReference type="InterPro" id="IPR036028">
    <property type="entry name" value="SH3-like_dom_sf"/>
</dbReference>
<sequence>MTGWNNVQDLESFGIAIYNFRDSDQGKLDLTVGDSVHILQEEANWYYGYVVGRQHVVGIFPKNYVHIKKCNRIDPMGPVFKDPPISQEITSVLREWGSHWKMLYVKHSKDFEQMKTNIYDLICLRSKIVSGTLPIDELRRVTKAAAEQIDLGNRILGLDMVVRDNNGNLINPETTSTLQMFYLHKAATERLNNKTKDTKKHFQPKTAIQQYSNIFLVAVKNFTCKMSEDAELLMSLYDAKEYRSITESYVVRWTKEGLMSDLDQMYNLRVMFTDLGKKDLEKEKIYLICYVVRVGLMDVKEVDHRRSSMGVTVKKNPYENMRRPCGVAAMEITNYINGKLDTDLDQEFPVPFVSCEKDTLEQTLRKIISKEKVENKNQALFVSMKLLRGDLKQVRDENPHLVLGNVSRARKMGFSEVILPGDVRNDLYLTLLNGEFTKGSKTSEKNVEVVVKVYNDKGQVIPQVISLGGGVQELDEYRSVIYYHEDKPQWFETFKIALRIEEFKSSHLKFTFKHRSTNEAKDKNEKPFAMCYVKLMQENGVTLPDAQHSLVVYKIDYKKFDEGSLDYLKLPCFVSEIKENQKQQIPGLSTSLKDTFNISINICSTKLTQNVKLLGLLNWASHKQTVAKSLEEFMLVDNNEVVKFLQDILDALFCILMDTPESSEYDIMVFECLLRIINLVTTDFQYLHFEPVLDVYVKESFSATLAYGKLISILKSVINKTVQSWNKEKLILQTMKGLQYIMRFIARSRILLLEVDPEASSDKFVDNMREFLHNVISLMSIENNDYLLDQGACLKYLPTIIPEILLVFDRCEFSYLLCDFLKQLPPNRLTKQKMMTINDVVHSKLFQYPECRHVLLPMITEQIKCLIEIKEEGVVQRQDGRRQNKSVAKVAQLLGTTKHLVTEHVGHTEEVELCVKILSDIMELLFRKDVGSTYNDIARIIHSDLRTVIQSHIKVDKDDSPALSRQLVAVMLDIFRQMSSKHYNNYISDFQTPFDILDFLMEILVVFKELVSSSVFPKDWCDMLLLQNNIILKSLRLFANTIHDYFFDKFEHDAWSNFFHCAIAFMTQDVLQLEGFPLNKRTRIVNQYSDMRREMGFEIRSMWFNLGTHKVHFVPSLVGLILEMTLIPEPELRKVTIPMFFDMMQCEFYSSRLEEESFGDTKRNSSNTKANFDDFENEMIVKLDALFEGGRGDVEYKRLFYDIMIDLCEKHTSMKEEGVKFVRIVSQLMESLLEYRSILSDDNKENTMSCTVNLLDFYSEINKRDMYIRYLNKLVDLHIECENFTEAAFTLELHTKLLEWSDAPLPMVLKNLSCTPELKDLKTHRQFKTLLYDQIIENYSKGKMWEYAISKCKELAEQYEKETFDYEELSRLHSKLSDFYDNIMKSARPEPEYFRVGYFGKGFTKFLQNKMFIYRGKEYERLQEFNCRIMNEFPKAQLLNKLTPPGDDICNSDGQYIQINKVDPVMEEKKQRFSGKPVCEQIVKFYKVNNIRKFTYSRPFTRKDPFIKTDNEFAHLWLERTELVTTYPLPGILRWFPVCMEETKVKEISPLNNAIETIENKNTHLINYINCYNRDENMQINPLSLTLTGILDAAVMGGVRNYEEVFFSAEYLEHHPDDDLLVNKLKDLIASQVPLLNLCVEIHRRKAPSILQPLQKRLEERLEVFRNDVEIKYGRRDCDLKLENGVQMRRHFSTASDMRLSDVTITPDRSSLTTHSKSMRLSPSQSFTSTSSATHKKSHKLSTKRRRSKTEASPSPLLPGATQWYTSDDTINASTGSNSNVAGTPPIELREELHSKRPLRSEIEKEKRLSRPSSGQFSRLNSMSLQIRSTNSSGNSSNRNSAGTTDSSVSEEDLCPPPLPAKQKDINVDMASLTINENISFLHMRSSFRRSFQITEAVNTIKDVPPSPPPKPPKNRHGTFT</sequence>
<evidence type="ECO:0000259" key="11">
    <source>
        <dbReference type="PROSITE" id="PS51651"/>
    </source>
</evidence>
<feature type="domain" description="C2 DOCK-type" evidence="10">
    <location>
        <begin position="424"/>
        <end position="603"/>
    </location>
</feature>
<dbReference type="InterPro" id="IPR042455">
    <property type="entry name" value="DOCK_N_sub1"/>
</dbReference>
<keyword evidence="5" id="KW-0344">Guanine-nucleotide releasing factor</keyword>
<dbReference type="GO" id="GO:0005085">
    <property type="term" value="F:guanyl-nucleotide exchange factor activity"/>
    <property type="evidence" value="ECO:0007669"/>
    <property type="project" value="UniProtKB-KW"/>
</dbReference>
<protein>
    <recommendedName>
        <fullName evidence="14">Dedicator of cytokinesis protein 1</fullName>
    </recommendedName>
</protein>
<dbReference type="EMBL" id="JAACXV010000374">
    <property type="protein sequence ID" value="KAF7279197.1"/>
    <property type="molecule type" value="Genomic_DNA"/>
</dbReference>
<keyword evidence="13" id="KW-1185">Reference proteome</keyword>
<comment type="caution">
    <text evidence="12">The sequence shown here is derived from an EMBL/GenBank/DDBJ whole genome shotgun (WGS) entry which is preliminary data.</text>
</comment>
<feature type="domain" description="DOCKER" evidence="11">
    <location>
        <begin position="1258"/>
        <end position="1678"/>
    </location>
</feature>
<dbReference type="Gene3D" id="2.60.40.150">
    <property type="entry name" value="C2 domain"/>
    <property type="match status" value="1"/>
</dbReference>
<evidence type="ECO:0000256" key="2">
    <source>
        <dbReference type="ARBA" id="ARBA00022443"/>
    </source>
</evidence>
<dbReference type="SUPFAM" id="SSF50044">
    <property type="entry name" value="SH3-domain"/>
    <property type="match status" value="1"/>
</dbReference>
<feature type="region of interest" description="Disordered" evidence="8">
    <location>
        <begin position="1708"/>
        <end position="1863"/>
    </location>
</feature>
<dbReference type="Pfam" id="PF07653">
    <property type="entry name" value="SH3_2"/>
    <property type="match status" value="1"/>
</dbReference>
<dbReference type="InterPro" id="IPR001452">
    <property type="entry name" value="SH3_domain"/>
</dbReference>
<dbReference type="InterPro" id="IPR035892">
    <property type="entry name" value="C2_domain_sf"/>
</dbReference>
<dbReference type="FunFam" id="1.20.58.740:FF:000004">
    <property type="entry name" value="Dedicator of cytokinesis protein 1"/>
    <property type="match status" value="1"/>
</dbReference>
<keyword evidence="2 6" id="KW-0728">SH3 domain</keyword>
<name>A0A834IDE0_RHYFE</name>
<evidence type="ECO:0000256" key="8">
    <source>
        <dbReference type="SAM" id="MobiDB-lite"/>
    </source>
</evidence>
<dbReference type="Gene3D" id="1.25.40.410">
    <property type="match status" value="1"/>
</dbReference>
<feature type="compositionally biased region" description="Basic residues" evidence="8">
    <location>
        <begin position="1734"/>
        <end position="1748"/>
    </location>
</feature>
<dbReference type="InterPro" id="IPR026791">
    <property type="entry name" value="DOCK"/>
</dbReference>
<evidence type="ECO:0000259" key="9">
    <source>
        <dbReference type="PROSITE" id="PS50002"/>
    </source>
</evidence>
<dbReference type="InterPro" id="IPR046770">
    <property type="entry name" value="DOCKER_Lobe_B"/>
</dbReference>
<dbReference type="SMART" id="SM00326">
    <property type="entry name" value="SH3"/>
    <property type="match status" value="1"/>
</dbReference>
<gene>
    <name evidence="12" type="ORF">GWI33_007603</name>
</gene>
<dbReference type="PANTHER" id="PTHR45653">
    <property type="entry name" value="DEDICATOR OF CYTOKINESIS"/>
    <property type="match status" value="1"/>
</dbReference>
<reference evidence="12" key="1">
    <citation type="submission" date="2020-08" db="EMBL/GenBank/DDBJ databases">
        <title>Genome sequencing and assembly of the red palm weevil Rhynchophorus ferrugineus.</title>
        <authorList>
            <person name="Dias G.B."/>
            <person name="Bergman C.M."/>
            <person name="Manee M."/>
        </authorList>
    </citation>
    <scope>NUCLEOTIDE SEQUENCE</scope>
    <source>
        <strain evidence="12">AA-2017</strain>
        <tissue evidence="12">Whole larva</tissue>
    </source>
</reference>
<comment type="similarity">
    <text evidence="7">Belongs to the DOCK family.</text>
</comment>
<dbReference type="Pfam" id="PF16172">
    <property type="entry name" value="DOCK_N"/>
    <property type="match status" value="1"/>
</dbReference>
<dbReference type="InterPro" id="IPR027357">
    <property type="entry name" value="DOCKER_dom"/>
</dbReference>
<dbReference type="GO" id="GO:0007264">
    <property type="term" value="P:small GTPase-mediated signal transduction"/>
    <property type="evidence" value="ECO:0007669"/>
    <property type="project" value="InterPro"/>
</dbReference>
<dbReference type="CDD" id="cd11872">
    <property type="entry name" value="SH3_DOCK_AB"/>
    <property type="match status" value="1"/>
</dbReference>
<dbReference type="InterPro" id="IPR032376">
    <property type="entry name" value="DOCK_N"/>
</dbReference>
<feature type="compositionally biased region" description="Low complexity" evidence="8">
    <location>
        <begin position="1828"/>
        <end position="1845"/>
    </location>
</feature>
<dbReference type="Pfam" id="PF20421">
    <property type="entry name" value="DHR-2_Lobe_C"/>
    <property type="match status" value="1"/>
</dbReference>
<evidence type="ECO:0000313" key="13">
    <source>
        <dbReference type="Proteomes" id="UP000625711"/>
    </source>
</evidence>
<feature type="compositionally biased region" description="Basic and acidic residues" evidence="8">
    <location>
        <begin position="1788"/>
        <end position="1809"/>
    </location>
</feature>
<keyword evidence="3" id="KW-0963">Cytoplasm</keyword>
<dbReference type="InterPro" id="IPR027007">
    <property type="entry name" value="C2_DOCK-type_domain"/>
</dbReference>
<proteinExistence type="inferred from homology"/>
<feature type="compositionally biased region" description="Polar residues" evidence="8">
    <location>
        <begin position="1763"/>
        <end position="1782"/>
    </location>
</feature>
<evidence type="ECO:0000256" key="5">
    <source>
        <dbReference type="ARBA" id="ARBA00022658"/>
    </source>
</evidence>
<dbReference type="PROSITE" id="PS51650">
    <property type="entry name" value="C2_DOCK"/>
    <property type="match status" value="1"/>
</dbReference>
<dbReference type="Gene3D" id="2.30.30.40">
    <property type="entry name" value="SH3 Domains"/>
    <property type="match status" value="1"/>
</dbReference>
<feature type="region of interest" description="Disordered" evidence="8">
    <location>
        <begin position="1899"/>
        <end position="1921"/>
    </location>
</feature>
<dbReference type="Pfam" id="PF20422">
    <property type="entry name" value="DHR-2_Lobe_B"/>
    <property type="match status" value="1"/>
</dbReference>
<dbReference type="PROSITE" id="PS51651">
    <property type="entry name" value="DOCKER"/>
    <property type="match status" value="1"/>
</dbReference>
<comment type="subcellular location">
    <subcellularLocation>
        <location evidence="1">Cytoplasm</location>
    </subcellularLocation>
</comment>
<dbReference type="InterPro" id="IPR046773">
    <property type="entry name" value="DOCKER_Lobe_C"/>
</dbReference>
<dbReference type="OrthoDB" id="18896at2759"/>
<feature type="compositionally biased region" description="Polar residues" evidence="8">
    <location>
        <begin position="1708"/>
        <end position="1721"/>
    </location>
</feature>
<evidence type="ECO:0000256" key="1">
    <source>
        <dbReference type="ARBA" id="ARBA00004496"/>
    </source>
</evidence>
<dbReference type="InterPro" id="IPR056372">
    <property type="entry name" value="TPR_DOCK"/>
</dbReference>
<dbReference type="GO" id="GO:0031267">
    <property type="term" value="F:small GTPase binding"/>
    <property type="evidence" value="ECO:0007669"/>
    <property type="project" value="TreeGrafter"/>
</dbReference>
<accession>A0A834IDE0</accession>
<evidence type="ECO:0000313" key="12">
    <source>
        <dbReference type="EMBL" id="KAF7279197.1"/>
    </source>
</evidence>
<dbReference type="Pfam" id="PF06920">
    <property type="entry name" value="DHR-2_Lobe_A"/>
    <property type="match status" value="1"/>
</dbReference>
<dbReference type="InterPro" id="IPR043162">
    <property type="entry name" value="DOCK_C_lobe_C"/>
</dbReference>
<dbReference type="InterPro" id="IPR043161">
    <property type="entry name" value="DOCK_C_lobe_A"/>
</dbReference>
<dbReference type="GO" id="GO:0005886">
    <property type="term" value="C:plasma membrane"/>
    <property type="evidence" value="ECO:0007669"/>
    <property type="project" value="TreeGrafter"/>
</dbReference>
<feature type="compositionally biased region" description="Polar residues" evidence="8">
    <location>
        <begin position="1811"/>
        <end position="1827"/>
    </location>
</feature>
<organism evidence="12 13">
    <name type="scientific">Rhynchophorus ferrugineus</name>
    <name type="common">Red palm weevil</name>
    <name type="synonym">Curculio ferrugineus</name>
    <dbReference type="NCBI Taxonomy" id="354439"/>
    <lineage>
        <taxon>Eukaryota</taxon>
        <taxon>Metazoa</taxon>
        <taxon>Ecdysozoa</taxon>
        <taxon>Arthropoda</taxon>
        <taxon>Hexapoda</taxon>
        <taxon>Insecta</taxon>
        <taxon>Pterygota</taxon>
        <taxon>Neoptera</taxon>
        <taxon>Endopterygota</taxon>
        <taxon>Coleoptera</taxon>
        <taxon>Polyphaga</taxon>
        <taxon>Cucujiformia</taxon>
        <taxon>Curculionidae</taxon>
        <taxon>Dryophthorinae</taxon>
        <taxon>Rhynchophorus</taxon>
    </lineage>
</organism>
<evidence type="ECO:0000259" key="10">
    <source>
        <dbReference type="PROSITE" id="PS51650"/>
    </source>
</evidence>
<dbReference type="Gene3D" id="1.20.1270.350">
    <property type="entry name" value="Dedicator of cytokinesis N-terminal subdomain"/>
    <property type="match status" value="1"/>
</dbReference>
<dbReference type="GO" id="GO:0016477">
    <property type="term" value="P:cell migration"/>
    <property type="evidence" value="ECO:0007669"/>
    <property type="project" value="TreeGrafter"/>
</dbReference>
<evidence type="ECO:0008006" key="14">
    <source>
        <dbReference type="Google" id="ProtNLM"/>
    </source>
</evidence>
<evidence type="ECO:0000256" key="3">
    <source>
        <dbReference type="ARBA" id="ARBA00022490"/>
    </source>
</evidence>
<dbReference type="PANTHER" id="PTHR45653:SF10">
    <property type="entry name" value="MYOBLAST CITY, ISOFORM B"/>
    <property type="match status" value="1"/>
</dbReference>
<keyword evidence="4" id="KW-0597">Phosphoprotein</keyword>
<dbReference type="Gene3D" id="1.20.58.740">
    <property type="match status" value="1"/>
</dbReference>
<evidence type="ECO:0000256" key="4">
    <source>
        <dbReference type="ARBA" id="ARBA00022553"/>
    </source>
</evidence>
<dbReference type="GO" id="GO:0007520">
    <property type="term" value="P:myoblast fusion"/>
    <property type="evidence" value="ECO:0007669"/>
    <property type="project" value="TreeGrafter"/>
</dbReference>